<gene>
    <name evidence="1" type="ORF">CB5_LOCUS22943</name>
</gene>
<name>A0A6V7Q9C9_ANACO</name>
<protein>
    <submittedName>
        <fullName evidence="1">Uncharacterized protein</fullName>
    </submittedName>
</protein>
<dbReference type="AlphaFoldDB" id="A0A6V7Q9C9"/>
<reference evidence="1" key="1">
    <citation type="submission" date="2020-07" db="EMBL/GenBank/DDBJ databases">
        <authorList>
            <person name="Lin J."/>
        </authorList>
    </citation>
    <scope>NUCLEOTIDE SEQUENCE</scope>
</reference>
<sequence>MDASSALQAETKLNPPFLQYLRVDSTNAQTECTNTFGDLAIRPIAENVRLNSLTCAMCNIKSALLPCKELLALYTQSRNSPRLDHQHGLEAISLVYRPIASAPILNRVLALS</sequence>
<organism evidence="1">
    <name type="scientific">Ananas comosus var. bracteatus</name>
    <name type="common">red pineapple</name>
    <dbReference type="NCBI Taxonomy" id="296719"/>
    <lineage>
        <taxon>Eukaryota</taxon>
        <taxon>Viridiplantae</taxon>
        <taxon>Streptophyta</taxon>
        <taxon>Embryophyta</taxon>
        <taxon>Tracheophyta</taxon>
        <taxon>Spermatophyta</taxon>
        <taxon>Magnoliopsida</taxon>
        <taxon>Liliopsida</taxon>
        <taxon>Poales</taxon>
        <taxon>Bromeliaceae</taxon>
        <taxon>Bromelioideae</taxon>
        <taxon>Ananas</taxon>
    </lineage>
</organism>
<proteinExistence type="predicted"/>
<evidence type="ECO:0000313" key="1">
    <source>
        <dbReference type="EMBL" id="CAD1839732.1"/>
    </source>
</evidence>
<accession>A0A6V7Q9C9</accession>
<dbReference type="EMBL" id="LR862134">
    <property type="protein sequence ID" value="CAD1839732.1"/>
    <property type="molecule type" value="Genomic_DNA"/>
</dbReference>